<dbReference type="Pfam" id="PF06859">
    <property type="entry name" value="Bin3"/>
    <property type="match status" value="1"/>
</dbReference>
<dbReference type="InterPro" id="IPR010675">
    <property type="entry name" value="Bin3_C"/>
</dbReference>
<evidence type="ECO:0000256" key="4">
    <source>
        <dbReference type="ARBA" id="ARBA00022691"/>
    </source>
</evidence>
<dbReference type="EMBL" id="CAJPEX010000126">
    <property type="protein sequence ID" value="CAG0913554.1"/>
    <property type="molecule type" value="Genomic_DNA"/>
</dbReference>
<dbReference type="PANTHER" id="PTHR12315">
    <property type="entry name" value="BICOID-INTERACTING PROTEIN RELATED"/>
    <property type="match status" value="1"/>
</dbReference>
<evidence type="ECO:0000256" key="6">
    <source>
        <dbReference type="RuleBase" id="RU367087"/>
    </source>
</evidence>
<dbReference type="CDD" id="cd02440">
    <property type="entry name" value="AdoMet_MTases"/>
    <property type="match status" value="1"/>
</dbReference>
<feature type="domain" description="Bin3-type SAM" evidence="8">
    <location>
        <begin position="239"/>
        <end position="480"/>
    </location>
</feature>
<keyword evidence="4 5" id="KW-0949">S-adenosyl-L-methionine</keyword>
<evidence type="ECO:0000256" key="1">
    <source>
        <dbReference type="ARBA" id="ARBA00008361"/>
    </source>
</evidence>
<protein>
    <recommendedName>
        <fullName evidence="6">RNA methyltransferase</fullName>
        <ecNumber evidence="6">2.1.1.-</ecNumber>
    </recommendedName>
</protein>
<feature type="compositionally biased region" description="Low complexity" evidence="7">
    <location>
        <begin position="125"/>
        <end position="142"/>
    </location>
</feature>
<feature type="region of interest" description="Disordered" evidence="7">
    <location>
        <begin position="1"/>
        <end position="44"/>
    </location>
</feature>
<keyword evidence="10" id="KW-1185">Reference proteome</keyword>
<feature type="compositionally biased region" description="Basic and acidic residues" evidence="7">
    <location>
        <begin position="166"/>
        <end position="176"/>
    </location>
</feature>
<dbReference type="GO" id="GO:0008171">
    <property type="term" value="F:O-methyltransferase activity"/>
    <property type="evidence" value="ECO:0007669"/>
    <property type="project" value="UniProtKB-UniRule"/>
</dbReference>
<dbReference type="Proteomes" id="UP000678499">
    <property type="component" value="Unassembled WGS sequence"/>
</dbReference>
<dbReference type="InterPro" id="IPR039772">
    <property type="entry name" value="Bin3-like"/>
</dbReference>
<dbReference type="GO" id="GO:0040031">
    <property type="term" value="P:snRNA modification"/>
    <property type="evidence" value="ECO:0007669"/>
    <property type="project" value="TreeGrafter"/>
</dbReference>
<dbReference type="Gene3D" id="3.40.50.150">
    <property type="entry name" value="Vaccinia Virus protein VP39"/>
    <property type="match status" value="1"/>
</dbReference>
<keyword evidence="2 6" id="KW-0489">Methyltransferase</keyword>
<feature type="compositionally biased region" description="Basic residues" evidence="7">
    <location>
        <begin position="145"/>
        <end position="165"/>
    </location>
</feature>
<sequence length="831" mass="93685">MASDLKIAQLPNPSSVIPSGTRIDRHISVNDNSPRKARSRRHGSWSAWDLRHHARRGNRNSGNAMQATRSARFPADPLGLEGLLTDESLNRQANATPLTSPMDTPARPSRVEVVVPPNIADPLQLDDGNSSDENGSLSSSDSAPKRKRKHSSGKHHRPRHGKRRKTVSESEERKSGDEIECSVFRPDIVLPVVAKEERLSVSPCKSIPQVSQPAQKKKNRFQFGNYNRYYGKRNPTGFDIRLNYFNKSWFDRKICLDIGCNIGHITYSIAKDFNPVRIIGVDIDQHLITVARKNLKHYVKIPSDSQALMEFPKGMKHLYGSLRPHLTIPAGFHVETPKGDEMFPCNIGFISENYVGESDKVVEEAVPEVYDTILCLSVTKWIHLNFGDEGLLRLFKRAFKQLKPGGQLILEPQPWSTYGKVKKITPEIFETYKKLKIRPQQFPDLLVGQVGFKKMEFLACPKHEKRGFSRPIQIYHKRQETKPRASVSWSLSKDGNVIMTTQACLENDADEFMSQLNLDEILRSCDNAKASGKSLVNREPFVENEVKDPSADFCRPFSVRQKPENFQRSGCQFFDCEGVWKSMMTRYPDARPLIEKFNIAHLCRESQRKGWEKVPVMKYPAVCFRVKSVEYNGSDAAFHDPTGEMDGWIDPNVISSRGQVFKAGSVIVAKNVQVVVSSWGQPTVNIKDAYLCVVAHQTVSGIQFREWVEDFDFKRLLRDAESAWKVVDKNRQSCQQSLASNTNDLHGASRISKVSLLSSITVPKPPNNVIPAVMARLKRSSSEADSEDSSSNSKRSRAEMSAPADKPAVIQTKLDFPDDDGFDDWAGDLDF</sequence>
<dbReference type="PANTHER" id="PTHR12315:SF0">
    <property type="entry name" value="7SK SNRNA METHYLPHOSPHATE CAPPING ENZYME"/>
    <property type="match status" value="1"/>
</dbReference>
<dbReference type="GO" id="GO:0008173">
    <property type="term" value="F:RNA methyltransferase activity"/>
    <property type="evidence" value="ECO:0007669"/>
    <property type="project" value="UniProtKB-UniRule"/>
</dbReference>
<feature type="region of interest" description="Disordered" evidence="7">
    <location>
        <begin position="777"/>
        <end position="821"/>
    </location>
</feature>
<dbReference type="GO" id="GO:0017069">
    <property type="term" value="F:snRNA binding"/>
    <property type="evidence" value="ECO:0007669"/>
    <property type="project" value="TreeGrafter"/>
</dbReference>
<dbReference type="InterPro" id="IPR024160">
    <property type="entry name" value="BIN3_SAM-bd_dom"/>
</dbReference>
<evidence type="ECO:0000256" key="3">
    <source>
        <dbReference type="ARBA" id="ARBA00022679"/>
    </source>
</evidence>
<dbReference type="SUPFAM" id="SSF53335">
    <property type="entry name" value="S-adenosyl-L-methionine-dependent methyltransferases"/>
    <property type="match status" value="1"/>
</dbReference>
<dbReference type="GO" id="GO:0000725">
    <property type="term" value="P:recombinational repair"/>
    <property type="evidence" value="ECO:0007669"/>
    <property type="project" value="InterPro"/>
</dbReference>
<dbReference type="InterPro" id="IPR058570">
    <property type="entry name" value="HROB_OB"/>
</dbReference>
<proteinExistence type="inferred from homology"/>
<evidence type="ECO:0000256" key="5">
    <source>
        <dbReference type="PROSITE-ProRule" id="PRU00848"/>
    </source>
</evidence>
<dbReference type="PROSITE" id="PS51515">
    <property type="entry name" value="BIN3_SAM"/>
    <property type="match status" value="1"/>
</dbReference>
<dbReference type="OrthoDB" id="10017101at2759"/>
<dbReference type="Pfam" id="PF15072">
    <property type="entry name" value="HROB"/>
    <property type="match status" value="1"/>
</dbReference>
<evidence type="ECO:0000313" key="9">
    <source>
        <dbReference type="EMBL" id="CAD7273402.1"/>
    </source>
</evidence>
<comment type="similarity">
    <text evidence="1 6">Belongs to the methyltransferase superfamily.</text>
</comment>
<accession>A0A7R9BDW5</accession>
<dbReference type="AlphaFoldDB" id="A0A7R9BDW5"/>
<keyword evidence="3 6" id="KW-0808">Transferase</keyword>
<dbReference type="InterPro" id="IPR029063">
    <property type="entry name" value="SAM-dependent_MTases_sf"/>
</dbReference>
<reference evidence="9" key="1">
    <citation type="submission" date="2020-11" db="EMBL/GenBank/DDBJ databases">
        <authorList>
            <person name="Tran Van P."/>
        </authorList>
    </citation>
    <scope>NUCLEOTIDE SEQUENCE</scope>
</reference>
<dbReference type="EC" id="2.1.1.-" evidence="6"/>
<name>A0A7R9BDW5_9CRUS</name>
<evidence type="ECO:0000256" key="2">
    <source>
        <dbReference type="ARBA" id="ARBA00022603"/>
    </source>
</evidence>
<dbReference type="GO" id="GO:0032259">
    <property type="term" value="P:methylation"/>
    <property type="evidence" value="ECO:0007669"/>
    <property type="project" value="UniProtKB-KW"/>
</dbReference>
<dbReference type="EMBL" id="OA882163">
    <property type="protein sequence ID" value="CAD7273402.1"/>
    <property type="molecule type" value="Genomic_DNA"/>
</dbReference>
<feature type="region of interest" description="Disordered" evidence="7">
    <location>
        <begin position="120"/>
        <end position="176"/>
    </location>
</feature>
<evidence type="ECO:0000256" key="7">
    <source>
        <dbReference type="SAM" id="MobiDB-lite"/>
    </source>
</evidence>
<evidence type="ECO:0000313" key="10">
    <source>
        <dbReference type="Proteomes" id="UP000678499"/>
    </source>
</evidence>
<gene>
    <name evidence="9" type="ORF">NMOB1V02_LOCUS1293</name>
</gene>
<organism evidence="9">
    <name type="scientific">Notodromas monacha</name>
    <dbReference type="NCBI Taxonomy" id="399045"/>
    <lineage>
        <taxon>Eukaryota</taxon>
        <taxon>Metazoa</taxon>
        <taxon>Ecdysozoa</taxon>
        <taxon>Arthropoda</taxon>
        <taxon>Crustacea</taxon>
        <taxon>Oligostraca</taxon>
        <taxon>Ostracoda</taxon>
        <taxon>Podocopa</taxon>
        <taxon>Podocopida</taxon>
        <taxon>Cypridocopina</taxon>
        <taxon>Cypridoidea</taxon>
        <taxon>Cyprididae</taxon>
        <taxon>Notodromas</taxon>
    </lineage>
</organism>
<evidence type="ECO:0000259" key="8">
    <source>
        <dbReference type="PROSITE" id="PS51515"/>
    </source>
</evidence>